<protein>
    <submittedName>
        <fullName evidence="2">Uncharacterized protein</fullName>
    </submittedName>
</protein>
<dbReference type="EMBL" id="FPKU01000001">
    <property type="protein sequence ID" value="SFZ83668.1"/>
    <property type="molecule type" value="Genomic_DNA"/>
</dbReference>
<dbReference type="RefSeq" id="WP_072341065.1">
    <property type="nucleotide sequence ID" value="NZ_FPKU01000001.1"/>
</dbReference>
<accession>A0A1K2HYK9</accession>
<dbReference type="STRING" id="665118.SAMN02983003_1779"/>
<dbReference type="AlphaFoldDB" id="A0A1K2HYK9"/>
<evidence type="ECO:0000256" key="1">
    <source>
        <dbReference type="SAM" id="Phobius"/>
    </source>
</evidence>
<feature type="transmembrane region" description="Helical" evidence="1">
    <location>
        <begin position="38"/>
        <end position="56"/>
    </location>
</feature>
<dbReference type="OrthoDB" id="9936966at2"/>
<name>A0A1K2HYK9_9HYPH</name>
<keyword evidence="3" id="KW-1185">Reference proteome</keyword>
<organism evidence="2 3">
    <name type="scientific">Devosia enhydra</name>
    <dbReference type="NCBI Taxonomy" id="665118"/>
    <lineage>
        <taxon>Bacteria</taxon>
        <taxon>Pseudomonadati</taxon>
        <taxon>Pseudomonadota</taxon>
        <taxon>Alphaproteobacteria</taxon>
        <taxon>Hyphomicrobiales</taxon>
        <taxon>Devosiaceae</taxon>
        <taxon>Devosia</taxon>
    </lineage>
</organism>
<dbReference type="Proteomes" id="UP000183447">
    <property type="component" value="Unassembled WGS sequence"/>
</dbReference>
<keyword evidence="1" id="KW-0812">Transmembrane</keyword>
<sequence>MRDMLPPLFQILTGLIFFIVLVVGTVGRPSIRSLSGRLTAFSLIALAVSAFALSQATGATSLGAGAEMFMVAGGGVLVAGLLVAAGLLLRGRGEAGP</sequence>
<keyword evidence="1" id="KW-0472">Membrane</keyword>
<feature type="transmembrane region" description="Helical" evidence="1">
    <location>
        <begin position="68"/>
        <end position="89"/>
    </location>
</feature>
<gene>
    <name evidence="2" type="ORF">SAMN02983003_1779</name>
</gene>
<reference evidence="2 3" key="1">
    <citation type="submission" date="2016-11" db="EMBL/GenBank/DDBJ databases">
        <authorList>
            <person name="Jaros S."/>
            <person name="Januszkiewicz K."/>
            <person name="Wedrychowicz H."/>
        </authorList>
    </citation>
    <scope>NUCLEOTIDE SEQUENCE [LARGE SCALE GENOMIC DNA]</scope>
    <source>
        <strain evidence="2 3">ATCC 23634</strain>
    </source>
</reference>
<keyword evidence="1" id="KW-1133">Transmembrane helix</keyword>
<evidence type="ECO:0000313" key="3">
    <source>
        <dbReference type="Proteomes" id="UP000183447"/>
    </source>
</evidence>
<feature type="transmembrane region" description="Helical" evidence="1">
    <location>
        <begin position="6"/>
        <end position="26"/>
    </location>
</feature>
<proteinExistence type="predicted"/>
<evidence type="ECO:0000313" key="2">
    <source>
        <dbReference type="EMBL" id="SFZ83668.1"/>
    </source>
</evidence>